<name>A0AA36H7B1_CYLNA</name>
<protein>
    <submittedName>
        <fullName evidence="1">Uncharacterized protein</fullName>
    </submittedName>
</protein>
<evidence type="ECO:0000313" key="1">
    <source>
        <dbReference type="EMBL" id="CAJ0604853.1"/>
    </source>
</evidence>
<dbReference type="AlphaFoldDB" id="A0AA36H7B1"/>
<comment type="caution">
    <text evidence="1">The sequence shown here is derived from an EMBL/GenBank/DDBJ whole genome shotgun (WGS) entry which is preliminary data.</text>
</comment>
<reference evidence="1" key="1">
    <citation type="submission" date="2023-07" db="EMBL/GenBank/DDBJ databases">
        <authorList>
            <consortium name="CYATHOMIX"/>
        </authorList>
    </citation>
    <scope>NUCLEOTIDE SEQUENCE</scope>
    <source>
        <strain evidence="1">N/A</strain>
    </source>
</reference>
<evidence type="ECO:0000313" key="2">
    <source>
        <dbReference type="Proteomes" id="UP001176961"/>
    </source>
</evidence>
<proteinExistence type="predicted"/>
<accession>A0AA36H7B1</accession>
<sequence>MKYSILYSSLRDETFAQTTLMAVLVVSITRLRGSTGEGIMIAFRSTVSSDTVTLFCYLLRSCDIYRYDKLGQEDFSSFHAAIRRMLRNNLRGESCGIAYSQNCCCPCRPTTRRNIVGPLIQEVRLSMCAREEVC</sequence>
<keyword evidence="2" id="KW-1185">Reference proteome</keyword>
<gene>
    <name evidence="1" type="ORF">CYNAS_LOCUS16836</name>
</gene>
<dbReference type="Proteomes" id="UP001176961">
    <property type="component" value="Unassembled WGS sequence"/>
</dbReference>
<dbReference type="EMBL" id="CATQJL010000316">
    <property type="protein sequence ID" value="CAJ0604853.1"/>
    <property type="molecule type" value="Genomic_DNA"/>
</dbReference>
<organism evidence="1 2">
    <name type="scientific">Cylicocyclus nassatus</name>
    <name type="common">Nematode worm</name>
    <dbReference type="NCBI Taxonomy" id="53992"/>
    <lineage>
        <taxon>Eukaryota</taxon>
        <taxon>Metazoa</taxon>
        <taxon>Ecdysozoa</taxon>
        <taxon>Nematoda</taxon>
        <taxon>Chromadorea</taxon>
        <taxon>Rhabditida</taxon>
        <taxon>Rhabditina</taxon>
        <taxon>Rhabditomorpha</taxon>
        <taxon>Strongyloidea</taxon>
        <taxon>Strongylidae</taxon>
        <taxon>Cylicocyclus</taxon>
    </lineage>
</organism>